<dbReference type="InterPro" id="IPR036691">
    <property type="entry name" value="Endo/exonu/phosph_ase_sf"/>
</dbReference>
<dbReference type="GO" id="GO:0005759">
    <property type="term" value="C:mitochondrial matrix"/>
    <property type="evidence" value="ECO:0007669"/>
    <property type="project" value="UniProtKB-SubCell"/>
</dbReference>
<dbReference type="GO" id="GO:0000288">
    <property type="term" value="P:nuclear-transcribed mRNA catabolic process, deadenylation-dependent decay"/>
    <property type="evidence" value="ECO:0007669"/>
    <property type="project" value="TreeGrafter"/>
</dbReference>
<dbReference type="AlphaFoldDB" id="A0AAW1DI91"/>
<keyword evidence="5" id="KW-0540">Nuclease</keyword>
<evidence type="ECO:0000256" key="8">
    <source>
        <dbReference type="ARBA" id="ARBA00022839"/>
    </source>
</evidence>
<keyword evidence="8" id="KW-0269">Exonuclease</keyword>
<evidence type="ECO:0000256" key="5">
    <source>
        <dbReference type="ARBA" id="ARBA00022722"/>
    </source>
</evidence>
<dbReference type="InterPro" id="IPR005135">
    <property type="entry name" value="Endo/exonuclease/phosphatase"/>
</dbReference>
<feature type="domain" description="2',5'-phosphodiesterase 12-like N-terminal" evidence="15">
    <location>
        <begin position="163"/>
        <end position="253"/>
    </location>
</feature>
<evidence type="ECO:0000256" key="7">
    <source>
        <dbReference type="ARBA" id="ARBA00022801"/>
    </source>
</evidence>
<gene>
    <name evidence="16" type="ORF">O3M35_005444</name>
</gene>
<comment type="cofactor">
    <cofactor evidence="1">
        <name>Mg(2+)</name>
        <dbReference type="ChEBI" id="CHEBI:18420"/>
    </cofactor>
</comment>
<keyword evidence="11" id="KW-0496">Mitochondrion</keyword>
<comment type="caution">
    <text evidence="16">The sequence shown here is derived from an EMBL/GenBank/DDBJ whole genome shotgun (WGS) entry which is preliminary data.</text>
</comment>
<evidence type="ECO:0000256" key="12">
    <source>
        <dbReference type="ARBA" id="ARBA00072755"/>
    </source>
</evidence>
<dbReference type="GO" id="GO:0006397">
    <property type="term" value="P:mRNA processing"/>
    <property type="evidence" value="ECO:0007669"/>
    <property type="project" value="UniProtKB-KW"/>
</dbReference>
<evidence type="ECO:0000256" key="9">
    <source>
        <dbReference type="ARBA" id="ARBA00022842"/>
    </source>
</evidence>
<protein>
    <recommendedName>
        <fullName evidence="12">2',5'-phosphodiesterase 12</fullName>
    </recommendedName>
    <alternativeName>
        <fullName evidence="13">Mitochondrial deadenylase</fullName>
    </alternativeName>
</protein>
<sequence>MRLLCNLLFAKFKTVTFPSISRSRLLLYSVRQMSSEESNIVYIRRENDSEHFQATFNWNYNYLNIHREFNFNRKSSEKLQDFLGRVKTNVEKVVLNKTKRKKKMLSDASVSNVQDVKVNLFYEKTEVSPDIICEDVFFSNSYDPKKLMLKIIDTEFDIKVNSPLLVRLVLPSSIMAEFPVYPIVDIKFGEKHHSLFNWYRYNNTEDKWIQVCNDLVYTPPIQDIGSKLKLSCTPGNGSTFGPTVTIEANVKVEAGPGLCPYHVRHQYTKEKLPSDRFRVVSYNILADLYAETEVAKTELFPYCPPYALSVDYRKQLYLQEILGYNGDIICLQEVDVKIFENEFQDILGRNKLSGIMTRKGSTIAEGVATFYSSEKFRLLETKTSELGNEIDINPIYRKIWLKIKDNIPLKERFKERTTVLQVLILESIEQPFKKIIVGNTHLFFHPDADHIRLLQAGMILVFMEDIYKSMTRKFPTANISLIMCGDFNSTPDSGIYRLMTTKHVPTDIVDWKSKEGEEVEGLELQHSFSIDSACGTPLYTNYTVGFSGCLDYIYYENDKLNVTQVVPLPDEKDLKANVAIPSITFPSDHIALIADFEWKS</sequence>
<comment type="subcellular location">
    <subcellularLocation>
        <location evidence="2">Mitochondrion matrix</location>
    </subcellularLocation>
</comment>
<evidence type="ECO:0000256" key="11">
    <source>
        <dbReference type="ARBA" id="ARBA00023128"/>
    </source>
</evidence>
<reference evidence="16 17" key="1">
    <citation type="submission" date="2022-12" db="EMBL/GenBank/DDBJ databases">
        <title>Chromosome-level genome assembly of true bugs.</title>
        <authorList>
            <person name="Ma L."/>
            <person name="Li H."/>
        </authorList>
    </citation>
    <scope>NUCLEOTIDE SEQUENCE [LARGE SCALE GENOMIC DNA]</scope>
    <source>
        <strain evidence="16">Lab_2022b</strain>
    </source>
</reference>
<keyword evidence="9" id="KW-0460">Magnesium</keyword>
<evidence type="ECO:0000256" key="13">
    <source>
        <dbReference type="ARBA" id="ARBA00083541"/>
    </source>
</evidence>
<evidence type="ECO:0000256" key="10">
    <source>
        <dbReference type="ARBA" id="ARBA00022946"/>
    </source>
</evidence>
<evidence type="ECO:0000256" key="2">
    <source>
        <dbReference type="ARBA" id="ARBA00004305"/>
    </source>
</evidence>
<dbReference type="Gene3D" id="3.60.10.10">
    <property type="entry name" value="Endonuclease/exonuclease/phosphatase"/>
    <property type="match status" value="1"/>
</dbReference>
<dbReference type="Proteomes" id="UP001461498">
    <property type="component" value="Unassembled WGS sequence"/>
</dbReference>
<dbReference type="SUPFAM" id="SSF56219">
    <property type="entry name" value="DNase I-like"/>
    <property type="match status" value="1"/>
</dbReference>
<keyword evidence="4" id="KW-0507">mRNA processing</keyword>
<keyword evidence="3" id="KW-0597">Phosphoprotein</keyword>
<evidence type="ECO:0000256" key="1">
    <source>
        <dbReference type="ARBA" id="ARBA00001946"/>
    </source>
</evidence>
<evidence type="ECO:0000313" key="16">
    <source>
        <dbReference type="EMBL" id="KAK9510709.1"/>
    </source>
</evidence>
<organism evidence="16 17">
    <name type="scientific">Rhynocoris fuscipes</name>
    <dbReference type="NCBI Taxonomy" id="488301"/>
    <lineage>
        <taxon>Eukaryota</taxon>
        <taxon>Metazoa</taxon>
        <taxon>Ecdysozoa</taxon>
        <taxon>Arthropoda</taxon>
        <taxon>Hexapoda</taxon>
        <taxon>Insecta</taxon>
        <taxon>Pterygota</taxon>
        <taxon>Neoptera</taxon>
        <taxon>Paraneoptera</taxon>
        <taxon>Hemiptera</taxon>
        <taxon>Heteroptera</taxon>
        <taxon>Panheteroptera</taxon>
        <taxon>Cimicomorpha</taxon>
        <taxon>Reduviidae</taxon>
        <taxon>Harpactorinae</taxon>
        <taxon>Harpactorini</taxon>
        <taxon>Rhynocoris</taxon>
    </lineage>
</organism>
<dbReference type="PANTHER" id="PTHR12121">
    <property type="entry name" value="CARBON CATABOLITE REPRESSOR PROTEIN 4"/>
    <property type="match status" value="1"/>
</dbReference>
<keyword evidence="10" id="KW-0809">Transit peptide</keyword>
<dbReference type="Pfam" id="PF03372">
    <property type="entry name" value="Exo_endo_phos"/>
    <property type="match status" value="1"/>
</dbReference>
<dbReference type="GO" id="GO:0004535">
    <property type="term" value="F:poly(A)-specific ribonuclease activity"/>
    <property type="evidence" value="ECO:0007669"/>
    <property type="project" value="UniProtKB-ARBA"/>
</dbReference>
<dbReference type="PANTHER" id="PTHR12121:SF37">
    <property type="entry name" value="2',5'-PHOSPHODIESTERASE 12"/>
    <property type="match status" value="1"/>
</dbReference>
<feature type="domain" description="Endonuclease/exonuclease/phosphatase" evidence="14">
    <location>
        <begin position="281"/>
        <end position="589"/>
    </location>
</feature>
<keyword evidence="6" id="KW-0479">Metal-binding</keyword>
<dbReference type="InterPro" id="IPR050410">
    <property type="entry name" value="CCR4/nocturin_mRNA_transcr"/>
</dbReference>
<accession>A0AAW1DI91</accession>
<name>A0AAW1DI91_9HEMI</name>
<proteinExistence type="predicted"/>
<dbReference type="Pfam" id="PF21171">
    <property type="entry name" value="PDE12-like_N"/>
    <property type="match status" value="1"/>
</dbReference>
<evidence type="ECO:0000259" key="15">
    <source>
        <dbReference type="Pfam" id="PF21171"/>
    </source>
</evidence>
<evidence type="ECO:0000256" key="6">
    <source>
        <dbReference type="ARBA" id="ARBA00022723"/>
    </source>
</evidence>
<evidence type="ECO:0000256" key="4">
    <source>
        <dbReference type="ARBA" id="ARBA00022664"/>
    </source>
</evidence>
<keyword evidence="17" id="KW-1185">Reference proteome</keyword>
<dbReference type="FunFam" id="3.60.10.10:FF:000018">
    <property type="entry name" value="2',5'-phosphodiesterase 12"/>
    <property type="match status" value="1"/>
</dbReference>
<dbReference type="EMBL" id="JAPXFL010000002">
    <property type="protein sequence ID" value="KAK9510709.1"/>
    <property type="molecule type" value="Genomic_DNA"/>
</dbReference>
<dbReference type="InterPro" id="IPR048821">
    <property type="entry name" value="PDE12-like_N"/>
</dbReference>
<evidence type="ECO:0000256" key="3">
    <source>
        <dbReference type="ARBA" id="ARBA00022553"/>
    </source>
</evidence>
<keyword evidence="7" id="KW-0378">Hydrolase</keyword>
<dbReference type="GO" id="GO:0046872">
    <property type="term" value="F:metal ion binding"/>
    <property type="evidence" value="ECO:0007669"/>
    <property type="project" value="UniProtKB-KW"/>
</dbReference>
<evidence type="ECO:0000313" key="17">
    <source>
        <dbReference type="Proteomes" id="UP001461498"/>
    </source>
</evidence>
<evidence type="ECO:0000259" key="14">
    <source>
        <dbReference type="Pfam" id="PF03372"/>
    </source>
</evidence>